<dbReference type="RefSeq" id="WP_048702720.1">
    <property type="nucleotide sequence ID" value="NZ_CP014646.1"/>
</dbReference>
<dbReference type="STRING" id="1134435.AC731_007440"/>
<keyword evidence="2" id="KW-1185">Reference proteome</keyword>
<accession>A0A127K4B8</accession>
<sequence length="256" mass="27919">MTAPDSVLAPDPLAACVDAQAQRQAAHLAQEAFARVFRLSVGETDEIRLRGVEQLRRELSDWAAAEAGEEARALRLALLLTGMDQWGVAWSQAFELVAIPGLTELIGSLRTGLDEGDEARFLQQFEAIGRAEENAIDFKVELRRGIHLALWHSSIATQDRGEALRLATQLGSRLLGLLREMPVAGWRLVADALAFIQIRCLADGLASEGIGQEATQALLAALSRELPKAERDLVMAHAARAVIAWQQANRPPDQVH</sequence>
<reference evidence="2" key="1">
    <citation type="submission" date="2016-03" db="EMBL/GenBank/DDBJ databases">
        <authorList>
            <person name="Ma C."/>
            <person name="Zhou S."/>
            <person name="Yang G."/>
        </authorList>
    </citation>
    <scope>NUCLEOTIDE SEQUENCE [LARGE SCALE GENOMIC DNA]</scope>
    <source>
        <strain evidence="2">SgZ-1</strain>
    </source>
</reference>
<dbReference type="KEGG" id="thu:AC731_007440"/>
<proteinExistence type="predicted"/>
<organism evidence="1 2">
    <name type="scientific">Thauera humireducens</name>
    <dbReference type="NCBI Taxonomy" id="1134435"/>
    <lineage>
        <taxon>Bacteria</taxon>
        <taxon>Pseudomonadati</taxon>
        <taxon>Pseudomonadota</taxon>
        <taxon>Betaproteobacteria</taxon>
        <taxon>Rhodocyclales</taxon>
        <taxon>Zoogloeaceae</taxon>
        <taxon>Thauera</taxon>
    </lineage>
</organism>
<protein>
    <submittedName>
        <fullName evidence="1">Uncharacterized protein</fullName>
    </submittedName>
</protein>
<evidence type="ECO:0000313" key="1">
    <source>
        <dbReference type="EMBL" id="AMO36795.1"/>
    </source>
</evidence>
<name>A0A127K4B8_9RHOO</name>
<dbReference type="AlphaFoldDB" id="A0A127K4B8"/>
<gene>
    <name evidence="1" type="ORF">AC731_007440</name>
</gene>
<dbReference type="EMBL" id="CP014646">
    <property type="protein sequence ID" value="AMO36795.1"/>
    <property type="molecule type" value="Genomic_DNA"/>
</dbReference>
<dbReference type="Proteomes" id="UP000036902">
    <property type="component" value="Chromosome"/>
</dbReference>
<evidence type="ECO:0000313" key="2">
    <source>
        <dbReference type="Proteomes" id="UP000036902"/>
    </source>
</evidence>